<dbReference type="EMBL" id="OR343188">
    <property type="protein sequence ID" value="WNL49650.1"/>
    <property type="molecule type" value="Genomic_DNA"/>
</dbReference>
<evidence type="ECO:0000313" key="2">
    <source>
        <dbReference type="EMBL" id="WNL49650.1"/>
    </source>
</evidence>
<feature type="region of interest" description="Disordered" evidence="1">
    <location>
        <begin position="107"/>
        <end position="151"/>
    </location>
</feature>
<reference evidence="2" key="1">
    <citation type="submission" date="2023-07" db="EMBL/GenBank/DDBJ databases">
        <authorList>
            <person name="Xia Y."/>
        </authorList>
    </citation>
    <scope>NUCLEOTIDE SEQUENCE</scope>
    <source>
        <strain evidence="2">F</strain>
    </source>
</reference>
<name>A0AA96J2Z2_9VIRU</name>
<organism evidence="2">
    <name type="scientific">Marseillevirus sp</name>
    <dbReference type="NCBI Taxonomy" id="2809551"/>
    <lineage>
        <taxon>Viruses</taxon>
        <taxon>Varidnaviria</taxon>
        <taxon>Bamfordvirae</taxon>
        <taxon>Nucleocytoviricota</taxon>
        <taxon>Megaviricetes</taxon>
        <taxon>Pimascovirales</taxon>
        <taxon>Pimascovirales incertae sedis</taxon>
        <taxon>Marseilleviridae</taxon>
        <taxon>Marseillevirus</taxon>
    </lineage>
</organism>
<proteinExistence type="predicted"/>
<gene>
    <name evidence="2" type="ORF">MarFTMF_134</name>
</gene>
<evidence type="ECO:0000256" key="1">
    <source>
        <dbReference type="SAM" id="MobiDB-lite"/>
    </source>
</evidence>
<protein>
    <submittedName>
        <fullName evidence="2">Uncharacterized protein</fullName>
    </submittedName>
</protein>
<sequence length="171" mass="18749">MATKTILADNLCVVDSEDTFLLTIDGGAVARITGKQDAEKAVIVIVEKIEGELKNSSTSVYREKIDGGFAIFTRSLGYLVNGSPVQRHVVKYLSLPSLVFENKVEETPKVEIPAPPPPPEVTQKPLPEKPTTKEAPSNEDDAPFDPKSIYDSERLIPYNTVGFYEPYASAH</sequence>
<accession>A0AA96J2Z2</accession>